<evidence type="ECO:0000313" key="8">
    <source>
        <dbReference type="EMBL" id="GLK71906.1"/>
    </source>
</evidence>
<dbReference type="AlphaFoldDB" id="A0A9W6MZA7"/>
<keyword evidence="9" id="KW-1185">Reference proteome</keyword>
<dbReference type="Pfam" id="PF06305">
    <property type="entry name" value="LapA_dom"/>
    <property type="match status" value="1"/>
</dbReference>
<evidence type="ECO:0000256" key="6">
    <source>
        <dbReference type="SAM" id="Phobius"/>
    </source>
</evidence>
<evidence type="ECO:0000259" key="7">
    <source>
        <dbReference type="Pfam" id="PF06305"/>
    </source>
</evidence>
<evidence type="ECO:0000256" key="4">
    <source>
        <dbReference type="ARBA" id="ARBA00023136"/>
    </source>
</evidence>
<dbReference type="GO" id="GO:0005886">
    <property type="term" value="C:plasma membrane"/>
    <property type="evidence" value="ECO:0007669"/>
    <property type="project" value="InterPro"/>
</dbReference>
<feature type="compositionally biased region" description="Basic and acidic residues" evidence="5">
    <location>
        <begin position="103"/>
        <end position="117"/>
    </location>
</feature>
<comment type="caution">
    <text evidence="8">The sequence shown here is derived from an EMBL/GenBank/DDBJ whole genome shotgun (WGS) entry which is preliminary data.</text>
</comment>
<reference evidence="8" key="2">
    <citation type="submission" date="2023-01" db="EMBL/GenBank/DDBJ databases">
        <authorList>
            <person name="Sun Q."/>
            <person name="Evtushenko L."/>
        </authorList>
    </citation>
    <scope>NUCLEOTIDE SEQUENCE</scope>
    <source>
        <strain evidence="8">VKM B-2484</strain>
    </source>
</reference>
<feature type="transmembrane region" description="Helical" evidence="6">
    <location>
        <begin position="20"/>
        <end position="40"/>
    </location>
</feature>
<accession>A0A9W6MZA7</accession>
<evidence type="ECO:0000256" key="1">
    <source>
        <dbReference type="ARBA" id="ARBA00022475"/>
    </source>
</evidence>
<evidence type="ECO:0000256" key="2">
    <source>
        <dbReference type="ARBA" id="ARBA00022692"/>
    </source>
</evidence>
<dbReference type="EMBL" id="BSFJ01000008">
    <property type="protein sequence ID" value="GLK71906.1"/>
    <property type="molecule type" value="Genomic_DNA"/>
</dbReference>
<gene>
    <name evidence="8" type="ORF">GCM10017643_20220</name>
</gene>
<dbReference type="InterPro" id="IPR010445">
    <property type="entry name" value="LapA_dom"/>
</dbReference>
<keyword evidence="4 6" id="KW-0472">Membrane</keyword>
<evidence type="ECO:0000256" key="3">
    <source>
        <dbReference type="ARBA" id="ARBA00022989"/>
    </source>
</evidence>
<protein>
    <recommendedName>
        <fullName evidence="7">Lipopolysaccharide assembly protein A domain-containing protein</fullName>
    </recommendedName>
</protein>
<organism evidence="8 9">
    <name type="scientific">Ancylobacter dichloromethanicus</name>
    <dbReference type="NCBI Taxonomy" id="518825"/>
    <lineage>
        <taxon>Bacteria</taxon>
        <taxon>Pseudomonadati</taxon>
        <taxon>Pseudomonadota</taxon>
        <taxon>Alphaproteobacteria</taxon>
        <taxon>Hyphomicrobiales</taxon>
        <taxon>Xanthobacteraceae</taxon>
        <taxon>Ancylobacter</taxon>
    </lineage>
</organism>
<dbReference type="RefSeq" id="WP_246544096.1">
    <property type="nucleotide sequence ID" value="NZ_JAHBGC010000005.1"/>
</dbReference>
<evidence type="ECO:0000256" key="5">
    <source>
        <dbReference type="SAM" id="MobiDB-lite"/>
    </source>
</evidence>
<feature type="region of interest" description="Disordered" evidence="5">
    <location>
        <begin position="103"/>
        <end position="129"/>
    </location>
</feature>
<proteinExistence type="predicted"/>
<keyword evidence="3 6" id="KW-1133">Transmembrane helix</keyword>
<keyword evidence="2 6" id="KW-0812">Transmembrane</keyword>
<sequence length="129" mass="13823">MMASIWNEPPEGVVVLRRLLLILIVLPVSVGLVMLAVANRHSVPLFVDPLSGPEGASLDVPLFLVVFAAMIAGVVLGGVAAWLSQGRYRKAARQSAREARSAHAEVEELRAATREPSTRPALAHRRDAA</sequence>
<keyword evidence="1" id="KW-1003">Cell membrane</keyword>
<evidence type="ECO:0000313" key="9">
    <source>
        <dbReference type="Proteomes" id="UP001143370"/>
    </source>
</evidence>
<dbReference type="Proteomes" id="UP001143370">
    <property type="component" value="Unassembled WGS sequence"/>
</dbReference>
<feature type="transmembrane region" description="Helical" evidence="6">
    <location>
        <begin position="60"/>
        <end position="83"/>
    </location>
</feature>
<reference evidence="8" key="1">
    <citation type="journal article" date="2014" name="Int. J. Syst. Evol. Microbiol.">
        <title>Complete genome sequence of Corynebacterium casei LMG S-19264T (=DSM 44701T), isolated from a smear-ripened cheese.</title>
        <authorList>
            <consortium name="US DOE Joint Genome Institute (JGI-PGF)"/>
            <person name="Walter F."/>
            <person name="Albersmeier A."/>
            <person name="Kalinowski J."/>
            <person name="Ruckert C."/>
        </authorList>
    </citation>
    <scope>NUCLEOTIDE SEQUENCE</scope>
    <source>
        <strain evidence="8">VKM B-2484</strain>
    </source>
</reference>
<name>A0A9W6MZA7_9HYPH</name>
<feature type="domain" description="Lipopolysaccharide assembly protein A" evidence="7">
    <location>
        <begin position="57"/>
        <end position="106"/>
    </location>
</feature>